<dbReference type="InterPro" id="IPR027417">
    <property type="entry name" value="P-loop_NTPase"/>
</dbReference>
<dbReference type="PANTHER" id="PTHR43384">
    <property type="entry name" value="SEPTUM SITE-DETERMINING PROTEIN MIND HOMOLOG, CHLOROPLASTIC-RELATED"/>
    <property type="match status" value="1"/>
</dbReference>
<dbReference type="InterPro" id="IPR002586">
    <property type="entry name" value="CobQ/CobB/MinD/ParA_Nub-bd_dom"/>
</dbReference>
<dbReference type="GO" id="GO:0005524">
    <property type="term" value="F:ATP binding"/>
    <property type="evidence" value="ECO:0007669"/>
    <property type="project" value="UniProtKB-KW"/>
</dbReference>
<keyword evidence="2" id="KW-0067">ATP-binding</keyword>
<dbReference type="AlphaFoldDB" id="A0A975BP08"/>
<evidence type="ECO:0000259" key="3">
    <source>
        <dbReference type="Pfam" id="PF01656"/>
    </source>
</evidence>
<evidence type="ECO:0000313" key="5">
    <source>
        <dbReference type="Proteomes" id="UP000663722"/>
    </source>
</evidence>
<accession>A0A975BP08</accession>
<dbReference type="GO" id="GO:0016887">
    <property type="term" value="F:ATP hydrolysis activity"/>
    <property type="evidence" value="ECO:0007669"/>
    <property type="project" value="TreeGrafter"/>
</dbReference>
<name>A0A975BP08_9BACT</name>
<proteinExistence type="predicted"/>
<organism evidence="4 5">
    <name type="scientific">Desulfonema magnum</name>
    <dbReference type="NCBI Taxonomy" id="45655"/>
    <lineage>
        <taxon>Bacteria</taxon>
        <taxon>Pseudomonadati</taxon>
        <taxon>Thermodesulfobacteriota</taxon>
        <taxon>Desulfobacteria</taxon>
        <taxon>Desulfobacterales</taxon>
        <taxon>Desulfococcaceae</taxon>
        <taxon>Desulfonema</taxon>
    </lineage>
</organism>
<feature type="domain" description="CobQ/CobB/MinD/ParA nucleotide binding" evidence="3">
    <location>
        <begin position="20"/>
        <end position="285"/>
    </location>
</feature>
<keyword evidence="1" id="KW-0547">Nucleotide-binding</keyword>
<dbReference type="Pfam" id="PF01656">
    <property type="entry name" value="CbiA"/>
    <property type="match status" value="1"/>
</dbReference>
<dbReference type="InterPro" id="IPR050625">
    <property type="entry name" value="ParA/MinD_ATPase"/>
</dbReference>
<protein>
    <submittedName>
        <fullName evidence="4">CobQ/CobB/MinD/ParA nucleotide binding domain-containing protein</fullName>
    </submittedName>
</protein>
<dbReference type="GO" id="GO:0051782">
    <property type="term" value="P:negative regulation of cell division"/>
    <property type="evidence" value="ECO:0007669"/>
    <property type="project" value="TreeGrafter"/>
</dbReference>
<dbReference type="EMBL" id="CP061800">
    <property type="protein sequence ID" value="QTA89224.1"/>
    <property type="molecule type" value="Genomic_DNA"/>
</dbReference>
<evidence type="ECO:0000256" key="2">
    <source>
        <dbReference type="ARBA" id="ARBA00022840"/>
    </source>
</evidence>
<keyword evidence="5" id="KW-1185">Reference proteome</keyword>
<gene>
    <name evidence="4" type="ORF">dnm_052740</name>
</gene>
<dbReference type="PANTHER" id="PTHR43384:SF4">
    <property type="entry name" value="CELLULOSE BIOSYNTHESIS PROTEIN BCSQ-RELATED"/>
    <property type="match status" value="1"/>
</dbReference>
<reference evidence="4" key="1">
    <citation type="journal article" date="2021" name="Microb. Physiol.">
        <title>Proteogenomic Insights into the Physiology of Marine, Sulfate-Reducing, Filamentous Desulfonema limicola and Desulfonema magnum.</title>
        <authorList>
            <person name="Schnaars V."/>
            <person name="Wohlbrand L."/>
            <person name="Scheve S."/>
            <person name="Hinrichs C."/>
            <person name="Reinhardt R."/>
            <person name="Rabus R."/>
        </authorList>
    </citation>
    <scope>NUCLEOTIDE SEQUENCE</scope>
    <source>
        <strain evidence="4">4be13</strain>
    </source>
</reference>
<dbReference type="GO" id="GO:0005829">
    <property type="term" value="C:cytosol"/>
    <property type="evidence" value="ECO:0007669"/>
    <property type="project" value="TreeGrafter"/>
</dbReference>
<dbReference type="GO" id="GO:0009898">
    <property type="term" value="C:cytoplasmic side of plasma membrane"/>
    <property type="evidence" value="ECO:0007669"/>
    <property type="project" value="TreeGrafter"/>
</dbReference>
<evidence type="ECO:0000313" key="4">
    <source>
        <dbReference type="EMBL" id="QTA89224.1"/>
    </source>
</evidence>
<sequence>MLSDFKLREHMENKRTIIPIASGKGGVGKSIFAANLSIALAGMGHSTVVADLDLGGSNLYTCLGMPNKYPGIGDFLKTKHVKFDDLIVQTSIPNLKFLPGDGRTPFMANISYDQRLALLKELKKISAEYLVLDLGAGTVFNTLNFYGLAYKGMIITTFETASIMNFIMFLRNFMFRVVSNVTRHNQEVLNMLITAFQQPIRSEPLTLSSLVRRIADIDPQLSLKVQKTCSYYRPRIIFNMGDHPDELNVLEKLDNTLMKGLSVEADHFGFIFHDDSVRKAAKKKKVLITQYPRSIASRCIKHIAKRVTETWDHPIKNSKVRLMEETQKLRIEN</sequence>
<dbReference type="KEGG" id="dmm:dnm_052740"/>
<dbReference type="SUPFAM" id="SSF52540">
    <property type="entry name" value="P-loop containing nucleoside triphosphate hydrolases"/>
    <property type="match status" value="1"/>
</dbReference>
<evidence type="ECO:0000256" key="1">
    <source>
        <dbReference type="ARBA" id="ARBA00022741"/>
    </source>
</evidence>
<dbReference type="Proteomes" id="UP000663722">
    <property type="component" value="Chromosome"/>
</dbReference>
<dbReference type="Gene3D" id="3.40.50.300">
    <property type="entry name" value="P-loop containing nucleotide triphosphate hydrolases"/>
    <property type="match status" value="1"/>
</dbReference>